<proteinExistence type="predicted"/>
<sequence>MPNTFYDRLKGGLSMGVFKLRREGDLCLSFRKTFSRCDLALTEDRLILFNRRSNGRLPMRIQLGLSR</sequence>
<evidence type="ECO:0000313" key="2">
    <source>
        <dbReference type="Proteomes" id="UP001203880"/>
    </source>
</evidence>
<dbReference type="Proteomes" id="UP001203880">
    <property type="component" value="Unassembled WGS sequence"/>
</dbReference>
<comment type="caution">
    <text evidence="1">The sequence shown here is derived from an EMBL/GenBank/DDBJ whole genome shotgun (WGS) entry which is preliminary data.</text>
</comment>
<organism evidence="1 2">
    <name type="scientific">Ruegeria spongiae</name>
    <dbReference type="NCBI Taxonomy" id="2942209"/>
    <lineage>
        <taxon>Bacteria</taxon>
        <taxon>Pseudomonadati</taxon>
        <taxon>Pseudomonadota</taxon>
        <taxon>Alphaproteobacteria</taxon>
        <taxon>Rhodobacterales</taxon>
        <taxon>Roseobacteraceae</taxon>
        <taxon>Ruegeria</taxon>
    </lineage>
</organism>
<dbReference type="EMBL" id="JAMFMB010000016">
    <property type="protein sequence ID" value="MCL6284554.1"/>
    <property type="molecule type" value="Genomic_DNA"/>
</dbReference>
<dbReference type="RefSeq" id="WP_249710622.1">
    <property type="nucleotide sequence ID" value="NZ_JAMFMB010000016.1"/>
</dbReference>
<evidence type="ECO:0000313" key="1">
    <source>
        <dbReference type="EMBL" id="MCL6284554.1"/>
    </source>
</evidence>
<name>A0ABT0Q6P8_9RHOB</name>
<gene>
    <name evidence="1" type="ORF">M3P21_13545</name>
</gene>
<protein>
    <submittedName>
        <fullName evidence="1">Uncharacterized protein</fullName>
    </submittedName>
</protein>
<keyword evidence="2" id="KW-1185">Reference proteome</keyword>
<reference evidence="1" key="1">
    <citation type="submission" date="2022-05" db="EMBL/GenBank/DDBJ databases">
        <authorList>
            <person name="Park J.-S."/>
        </authorList>
    </citation>
    <scope>NUCLEOTIDE SEQUENCE</scope>
    <source>
        <strain evidence="1">2012CJ41-6</strain>
    </source>
</reference>
<accession>A0ABT0Q6P8</accession>